<dbReference type="OrthoDB" id="2564148at2759"/>
<evidence type="ECO:0008006" key="3">
    <source>
        <dbReference type="Google" id="ProtNLM"/>
    </source>
</evidence>
<evidence type="ECO:0000313" key="2">
    <source>
        <dbReference type="Proteomes" id="UP000837801"/>
    </source>
</evidence>
<protein>
    <recommendedName>
        <fullName evidence="3">F-box domain-containing protein</fullName>
    </recommendedName>
</protein>
<name>A0A9P0QRG5_9ASCO</name>
<comment type="caution">
    <text evidence="1">The sequence shown here is derived from an EMBL/GenBank/DDBJ whole genome shotgun (WGS) entry which is preliminary data.</text>
</comment>
<dbReference type="Proteomes" id="UP000837801">
    <property type="component" value="Unassembled WGS sequence"/>
</dbReference>
<proteinExistence type="predicted"/>
<organism evidence="1 2">
    <name type="scientific">[Candida] railenensis</name>
    <dbReference type="NCBI Taxonomy" id="45579"/>
    <lineage>
        <taxon>Eukaryota</taxon>
        <taxon>Fungi</taxon>
        <taxon>Dikarya</taxon>
        <taxon>Ascomycota</taxon>
        <taxon>Saccharomycotina</taxon>
        <taxon>Pichiomycetes</taxon>
        <taxon>Debaryomycetaceae</taxon>
        <taxon>Kurtzmaniella</taxon>
    </lineage>
</organism>
<accession>A0A9P0QRG5</accession>
<dbReference type="AlphaFoldDB" id="A0A9P0QRG5"/>
<reference evidence="1" key="1">
    <citation type="submission" date="2022-03" db="EMBL/GenBank/DDBJ databases">
        <authorList>
            <person name="Legras J.-L."/>
            <person name="Devillers H."/>
            <person name="Grondin C."/>
        </authorList>
    </citation>
    <scope>NUCLEOTIDE SEQUENCE</scope>
    <source>
        <strain evidence="1">CLIB 1423</strain>
    </source>
</reference>
<gene>
    <name evidence="1" type="ORF">CLIB1423_10S00276</name>
</gene>
<dbReference type="EMBL" id="CAKXYY010000010">
    <property type="protein sequence ID" value="CAH2353232.1"/>
    <property type="molecule type" value="Genomic_DNA"/>
</dbReference>
<keyword evidence="2" id="KW-1185">Reference proteome</keyword>
<sequence>MMTSTCTLLEFPFHILDEIIDLLGKDAAQLSQTSSIFNHIVNQKLYREIFIVDGKGKNYKNLLHSSRNTIVPLDRLAKFSENLTPRNIRYMKRIVLASQSDGTENIYYPLYCKLRTSNSGSIQVDNLDINNLRCFNSITQYNRINKNVAFEGEEEDSNDMDICQMDAPSGLQNWTIFDFNELNGISNENPSVDELSVYIENGSSYANMASNSKLSDMSSVVNIKHILPNLKNLYLNSPASTLTFCYNYFNYVNTPLSLEKLSLTNSHSFKNFGFKSINTKLSYKKLSKLIDFSNLKELELKINCDFHNRCEESCILEFFRQWKDDAKTEMKLEKLVLINFKSNSSEGNLGQITALINDYLPLGMFPNLKELYIQVDDFKNMQKISNVQSQRDAFTPVLDFVKLHHNIKNCPNLTKITLPDFFSMWFVPMDHERKGKRINYFDNLVNGCKCSTCEESRGLFARYAKYDSLHGYSHRFRHLEEEMKLDIEGDYTTVDPYSIANFKFLNYLTNTFKDYFEFSHKNLFTVNSILKRSEVPYEGLPTDYKKMIQMMEHSCLNDMTKGFCEETSIKELCLGGINFG</sequence>
<evidence type="ECO:0000313" key="1">
    <source>
        <dbReference type="EMBL" id="CAH2353232.1"/>
    </source>
</evidence>